<protein>
    <submittedName>
        <fullName evidence="2">Uncharacterized protein</fullName>
    </submittedName>
</protein>
<feature type="region of interest" description="Disordered" evidence="1">
    <location>
        <begin position="112"/>
        <end position="146"/>
    </location>
</feature>
<reference evidence="3" key="1">
    <citation type="submission" date="2002-04" db="EMBL/GenBank/DDBJ databases">
        <title>Rice Genomic Sequence.</title>
        <authorList>
            <person name="Wing R.A."/>
            <person name="Yu Y."/>
            <person name="Soderlund C."/>
            <person name="Chen M."/>
            <person name="Kim H.-R."/>
            <person name="Rambo T."/>
            <person name="Saski C."/>
            <person name="Henry D."/>
            <person name="Oates R."/>
            <person name="Simmons J."/>
        </authorList>
    </citation>
    <scope>NUCLEOTIDE SEQUENCE</scope>
</reference>
<sequence>MTDLVEKLELPTQPHPHPYYIKWFNSCDNLQKMKNGIDEIFRDTRKDAIVMYSTKSELQNEHIVVPIALDTNILQASENNQGNEVEEKKDEEQKDLSIAPCMLEECLIDQAPTISEDDQKGKDNGATTAQEVLAWAKEKRPNVTNA</sequence>
<organism evidence="2 4">
    <name type="scientific">Oryza sativa subsp. japonica</name>
    <name type="common">Rice</name>
    <dbReference type="NCBI Taxonomy" id="39947"/>
    <lineage>
        <taxon>Eukaryota</taxon>
        <taxon>Viridiplantae</taxon>
        <taxon>Streptophyta</taxon>
        <taxon>Embryophyta</taxon>
        <taxon>Tracheophyta</taxon>
        <taxon>Spermatophyta</taxon>
        <taxon>Magnoliopsida</taxon>
        <taxon>Liliopsida</taxon>
        <taxon>Poales</taxon>
        <taxon>Poaceae</taxon>
        <taxon>BOP clade</taxon>
        <taxon>Oryzoideae</taxon>
        <taxon>Oryzeae</taxon>
        <taxon>Oryzinae</taxon>
        <taxon>Oryza</taxon>
        <taxon>Oryza sativa</taxon>
    </lineage>
</organism>
<evidence type="ECO:0000313" key="2">
    <source>
        <dbReference type="EMBL" id="AAL82670.1"/>
    </source>
</evidence>
<name>Q7G443_ORYSJ</name>
<dbReference type="AlphaFoldDB" id="Q7G443"/>
<proteinExistence type="predicted"/>
<gene>
    <name evidence="2" type="ORF">OJ1004_F02.10</name>
    <name evidence="3" type="ORF">OSJNBa0014J14.4</name>
</gene>
<evidence type="ECO:0000313" key="4">
    <source>
        <dbReference type="Proteomes" id="UP000000763"/>
    </source>
</evidence>
<feature type="compositionally biased region" description="Basic and acidic residues" evidence="1">
    <location>
        <begin position="136"/>
        <end position="146"/>
    </location>
</feature>
<reference evidence="4" key="2">
    <citation type="journal article" date="2005" name="Nature">
        <title>The map-based sequence of the rice genome.</title>
        <authorList>
            <consortium name="International rice genome sequencing project (IRGSP)"/>
            <person name="Matsumoto T."/>
            <person name="Wu J."/>
            <person name="Kanamori H."/>
            <person name="Katayose Y."/>
            <person name="Fujisawa M."/>
            <person name="Namiki N."/>
            <person name="Mizuno H."/>
            <person name="Yamamoto K."/>
            <person name="Antonio B.A."/>
            <person name="Baba T."/>
            <person name="Sakata K."/>
            <person name="Nagamura Y."/>
            <person name="Aoki H."/>
            <person name="Arikawa K."/>
            <person name="Arita K."/>
            <person name="Bito T."/>
            <person name="Chiden Y."/>
            <person name="Fujitsuka N."/>
            <person name="Fukunaka R."/>
            <person name="Hamada M."/>
            <person name="Harada C."/>
            <person name="Hayashi A."/>
            <person name="Hijishita S."/>
            <person name="Honda M."/>
            <person name="Hosokawa S."/>
            <person name="Ichikawa Y."/>
            <person name="Idonuma A."/>
            <person name="Iijima M."/>
            <person name="Ikeda M."/>
            <person name="Ikeno M."/>
            <person name="Ito K."/>
            <person name="Ito S."/>
            <person name="Ito T."/>
            <person name="Ito Y."/>
            <person name="Ito Y."/>
            <person name="Iwabuchi A."/>
            <person name="Kamiya K."/>
            <person name="Karasawa W."/>
            <person name="Kurita K."/>
            <person name="Katagiri S."/>
            <person name="Kikuta A."/>
            <person name="Kobayashi H."/>
            <person name="Kobayashi N."/>
            <person name="Machita K."/>
            <person name="Maehara T."/>
            <person name="Masukawa M."/>
            <person name="Mizubayashi T."/>
            <person name="Mukai Y."/>
            <person name="Nagasaki H."/>
            <person name="Nagata Y."/>
            <person name="Naito S."/>
            <person name="Nakashima M."/>
            <person name="Nakama Y."/>
            <person name="Nakamichi Y."/>
            <person name="Nakamura M."/>
            <person name="Meguro A."/>
            <person name="Negishi M."/>
            <person name="Ohta I."/>
            <person name="Ohta T."/>
            <person name="Okamoto M."/>
            <person name="Ono N."/>
            <person name="Saji S."/>
            <person name="Sakaguchi M."/>
            <person name="Sakai K."/>
            <person name="Shibata M."/>
            <person name="Shimokawa T."/>
            <person name="Song J."/>
            <person name="Takazaki Y."/>
            <person name="Terasawa K."/>
            <person name="Tsugane M."/>
            <person name="Tsuji K."/>
            <person name="Ueda S."/>
            <person name="Waki K."/>
            <person name="Yamagata H."/>
            <person name="Yamamoto M."/>
            <person name="Yamamoto S."/>
            <person name="Yamane H."/>
            <person name="Yoshiki S."/>
            <person name="Yoshihara R."/>
            <person name="Yukawa K."/>
            <person name="Zhong H."/>
            <person name="Yano M."/>
            <person name="Yuan Q."/>
            <person name="Ouyang S."/>
            <person name="Liu J."/>
            <person name="Jones K.M."/>
            <person name="Gansberger K."/>
            <person name="Moffat K."/>
            <person name="Hill J."/>
            <person name="Bera J."/>
            <person name="Fadrosh D."/>
            <person name="Jin S."/>
            <person name="Johri S."/>
            <person name="Kim M."/>
            <person name="Overton L."/>
            <person name="Reardon M."/>
            <person name="Tsitrin T."/>
            <person name="Vuong H."/>
            <person name="Weaver B."/>
            <person name="Ciecko A."/>
            <person name="Tallon L."/>
            <person name="Jackson J."/>
            <person name="Pai G."/>
            <person name="Aken S.V."/>
            <person name="Utterback T."/>
            <person name="Reidmuller S."/>
            <person name="Feldblyum T."/>
            <person name="Hsiao J."/>
            <person name="Zismann V."/>
            <person name="Iobst S."/>
            <person name="de Vazeille A.R."/>
            <person name="Buell C.R."/>
            <person name="Ying K."/>
            <person name="Li Y."/>
            <person name="Lu T."/>
            <person name="Huang Y."/>
            <person name="Zhao Q."/>
            <person name="Feng Q."/>
            <person name="Zhang L."/>
            <person name="Zhu J."/>
            <person name="Weng Q."/>
            <person name="Mu J."/>
            <person name="Lu Y."/>
            <person name="Fan D."/>
            <person name="Liu Y."/>
            <person name="Guan J."/>
            <person name="Zhang Y."/>
            <person name="Yu S."/>
            <person name="Liu X."/>
            <person name="Zhang Y."/>
            <person name="Hong G."/>
            <person name="Han B."/>
            <person name="Choisne N."/>
            <person name="Demange N."/>
            <person name="Orjeda G."/>
            <person name="Samain S."/>
            <person name="Cattolico L."/>
            <person name="Pelletier E."/>
            <person name="Couloux A."/>
            <person name="Segurens B."/>
            <person name="Wincker P."/>
            <person name="D'Hont A."/>
            <person name="Scarpelli C."/>
            <person name="Weissenbach J."/>
            <person name="Salanoubat M."/>
            <person name="Quetier F."/>
            <person name="Yu Y."/>
            <person name="Kim H.R."/>
            <person name="Rambo T."/>
            <person name="Currie J."/>
            <person name="Collura K."/>
            <person name="Luo M."/>
            <person name="Yang T."/>
            <person name="Ammiraju J.S.S."/>
            <person name="Engler F."/>
            <person name="Soderlund C."/>
            <person name="Wing R.A."/>
            <person name="Palmer L.E."/>
            <person name="de la Bastide M."/>
            <person name="Spiegel L."/>
            <person name="Nascimento L."/>
            <person name="Zutavern T."/>
            <person name="O'Shaughnessy A."/>
            <person name="Dike S."/>
            <person name="Dedhia N."/>
            <person name="Preston R."/>
            <person name="Balija V."/>
            <person name="McCombie W.R."/>
            <person name="Chow T."/>
            <person name="Chen H."/>
            <person name="Chung M."/>
            <person name="Chen C."/>
            <person name="Shaw J."/>
            <person name="Wu H."/>
            <person name="Hsiao K."/>
            <person name="Chao Y."/>
            <person name="Chu M."/>
            <person name="Cheng C."/>
            <person name="Hour A."/>
            <person name="Lee P."/>
            <person name="Lin S."/>
            <person name="Lin Y."/>
            <person name="Liou J."/>
            <person name="Liu S."/>
            <person name="Hsing Y."/>
            <person name="Raghuvanshi S."/>
            <person name="Mohanty A."/>
            <person name="Bharti A.K."/>
            <person name="Gaur A."/>
            <person name="Gupta V."/>
            <person name="Kumar D."/>
            <person name="Ravi V."/>
            <person name="Vij S."/>
            <person name="Kapur A."/>
            <person name="Khurana P."/>
            <person name="Khurana P."/>
            <person name="Khurana J.P."/>
            <person name="Tyagi A.K."/>
            <person name="Gaikwad K."/>
            <person name="Singh A."/>
            <person name="Dalal V."/>
            <person name="Srivastava S."/>
            <person name="Dixit A."/>
            <person name="Pal A.K."/>
            <person name="Ghazi I.A."/>
            <person name="Yadav M."/>
            <person name="Pandit A."/>
            <person name="Bhargava A."/>
            <person name="Sureshbabu K."/>
            <person name="Batra K."/>
            <person name="Sharma T.R."/>
            <person name="Mohapatra T."/>
            <person name="Singh N.K."/>
            <person name="Messing J."/>
            <person name="Nelson A.B."/>
            <person name="Fuks G."/>
            <person name="Kavchok S."/>
            <person name="Keizer G."/>
            <person name="Linton E."/>
            <person name="Llaca V."/>
            <person name="Song R."/>
            <person name="Tanyolac B."/>
            <person name="Young S."/>
            <person name="Ho-Il K."/>
            <person name="Hahn J.H."/>
            <person name="Sangsakoo G."/>
            <person name="Vanavichit A."/>
            <person name="de Mattos Luiz.A.T."/>
            <person name="Zimmer P.D."/>
            <person name="Malone G."/>
            <person name="Dellagostin O."/>
            <person name="de Oliveira A.C."/>
            <person name="Bevan M."/>
            <person name="Bancroft I."/>
            <person name="Minx P."/>
            <person name="Cordum H."/>
            <person name="Wilson R."/>
            <person name="Cheng Z."/>
            <person name="Jin W."/>
            <person name="Jiang J."/>
            <person name="Leong S.A."/>
            <person name="Iwama H."/>
            <person name="Gojobori T."/>
            <person name="Itoh T."/>
            <person name="Niimura Y."/>
            <person name="Fujii Y."/>
            <person name="Habara T."/>
            <person name="Sakai H."/>
            <person name="Sato Y."/>
            <person name="Wilson G."/>
            <person name="Kumar K."/>
            <person name="McCouch S."/>
            <person name="Juretic N."/>
            <person name="Hoen D."/>
            <person name="Wright S."/>
            <person name="Bruskiewich R."/>
            <person name="Bureau T."/>
            <person name="Miyao A."/>
            <person name="Hirochika H."/>
            <person name="Nishikawa T."/>
            <person name="Kadowaki K."/>
            <person name="Sugiura M."/>
            <person name="Burr B."/>
            <person name="Sasaki T."/>
        </authorList>
    </citation>
    <scope>NUCLEOTIDE SEQUENCE [LARGE SCALE GENOMIC DNA]</scope>
    <source>
        <strain evidence="4">cv. Nipponbare</strain>
    </source>
</reference>
<accession>Q7G443</accession>
<dbReference type="Proteomes" id="UP000000763">
    <property type="component" value="Chromosome 10"/>
</dbReference>
<dbReference type="EMBL" id="AC092172">
    <property type="protein sequence ID" value="AAM18144.1"/>
    <property type="molecule type" value="Genomic_DNA"/>
</dbReference>
<dbReference type="EMBL" id="AC092387">
    <property type="protein sequence ID" value="AAL82670.1"/>
    <property type="molecule type" value="Genomic_DNA"/>
</dbReference>
<reference evidence="2" key="3">
    <citation type="submission" date="2005-04" db="EMBL/GenBank/DDBJ databases">
        <authorList>
            <person name="Buell R."/>
        </authorList>
    </citation>
    <scope>NUCLEOTIDE SEQUENCE</scope>
</reference>
<reference evidence="4" key="5">
    <citation type="journal article" date="2008" name="Nucleic Acids Res.">
        <title>The rice annotation project database (RAP-DB): 2008 update.</title>
        <authorList>
            <consortium name="The rice annotation project (RAP)"/>
        </authorList>
    </citation>
    <scope>GENOME REANNOTATION</scope>
    <source>
        <strain evidence="4">cv. Nipponbare</strain>
    </source>
</reference>
<evidence type="ECO:0000256" key="1">
    <source>
        <dbReference type="SAM" id="MobiDB-lite"/>
    </source>
</evidence>
<evidence type="ECO:0000313" key="3">
    <source>
        <dbReference type="EMBL" id="AAM18144.1"/>
    </source>
</evidence>
<reference evidence="2" key="4">
    <citation type="submission" date="2006-11" db="EMBL/GenBank/DDBJ databases">
        <title>.</title>
        <authorList>
            <person name="Buell C."/>
            <person name="Yuan Q."/>
            <person name="Ouyang S."/>
            <person name="Liu J."/>
            <person name="Wang A."/>
            <person name="Maiti R."/>
            <person name="Lin H."/>
            <person name="Zhu W."/>
            <person name="Hamilton J."/>
            <person name="Jones K."/>
            <person name="Tallon L."/>
            <person name="Feldblyum T."/>
            <person name="Tsitrin T."/>
            <person name="Bera J."/>
            <person name="Kim M."/>
            <person name="Jin S."/>
            <person name="Fadrosh D."/>
            <person name="Vuong H."/>
            <person name="Overton II L."/>
            <person name="Reardon M."/>
            <person name="Weaver B."/>
            <person name="Johri S."/>
            <person name="Lewis M."/>
            <person name="Utterback T."/>
            <person name="Van Aken S."/>
            <person name="Wortman J."/>
            <person name="Haas B."/>
            <person name="Koo H."/>
            <person name="Zismann V."/>
            <person name="Hsiao J."/>
            <person name="Iobst S."/>
            <person name="de Vazeilles A."/>
            <person name="White O."/>
            <person name="Salzberg S."/>
            <person name="Fraser C."/>
        </authorList>
    </citation>
    <scope>NUCLEOTIDE SEQUENCE</scope>
</reference>